<organism evidence="7 8">
    <name type="scientific">Sphingomonas horti</name>
    <dbReference type="NCBI Taxonomy" id="2682842"/>
    <lineage>
        <taxon>Bacteria</taxon>
        <taxon>Pseudomonadati</taxon>
        <taxon>Pseudomonadota</taxon>
        <taxon>Alphaproteobacteria</taxon>
        <taxon>Sphingomonadales</taxon>
        <taxon>Sphingomonadaceae</taxon>
        <taxon>Sphingomonas</taxon>
    </lineage>
</organism>
<keyword evidence="8" id="KW-1185">Reference proteome</keyword>
<reference evidence="7 8" key="1">
    <citation type="submission" date="2019-12" db="EMBL/GenBank/DDBJ databases">
        <authorList>
            <person name="Huq M.A."/>
        </authorList>
    </citation>
    <scope>NUCLEOTIDE SEQUENCE [LARGE SCALE GENOMIC DNA]</scope>
    <source>
        <strain evidence="7 8">MAH-20</strain>
    </source>
</reference>
<comment type="pathway">
    <text evidence="5">Isoprenoid biosynthesis; dimethylallyl diphosphate biosynthesis; dimethylallyl diphosphate from (2E)-4-hydroxy-3-methylbutenyl diphosphate: step 1/1.</text>
</comment>
<feature type="binding site" evidence="5">
    <location>
        <position position="97"/>
    </location>
    <ligand>
        <name>isopentenyl diphosphate</name>
        <dbReference type="ChEBI" id="CHEBI:128769"/>
    </ligand>
</feature>
<feature type="binding site" evidence="5">
    <location>
        <position position="247"/>
    </location>
    <ligand>
        <name>isopentenyl diphosphate</name>
        <dbReference type="ChEBI" id="CHEBI:128769"/>
    </ligand>
</feature>
<dbReference type="GO" id="GO:0050992">
    <property type="term" value="P:dimethylallyl diphosphate biosynthetic process"/>
    <property type="evidence" value="ECO:0007669"/>
    <property type="project" value="UniProtKB-UniRule"/>
</dbReference>
<feature type="binding site" evidence="5">
    <location>
        <position position="64"/>
    </location>
    <ligand>
        <name>(2E)-4-hydroxy-3-methylbut-2-enyl diphosphate</name>
        <dbReference type="ChEBI" id="CHEBI:128753"/>
    </ligand>
</feature>
<keyword evidence="3 5" id="KW-0408">Iron</keyword>
<comment type="catalytic activity">
    <reaction evidence="5">
        <text>dimethylallyl diphosphate + 2 oxidized [2Fe-2S]-[ferredoxin] + H2O = (2E)-4-hydroxy-3-methylbut-2-enyl diphosphate + 2 reduced [2Fe-2S]-[ferredoxin] + 2 H(+)</text>
        <dbReference type="Rhea" id="RHEA:24825"/>
        <dbReference type="Rhea" id="RHEA-COMP:10000"/>
        <dbReference type="Rhea" id="RHEA-COMP:10001"/>
        <dbReference type="ChEBI" id="CHEBI:15377"/>
        <dbReference type="ChEBI" id="CHEBI:15378"/>
        <dbReference type="ChEBI" id="CHEBI:33737"/>
        <dbReference type="ChEBI" id="CHEBI:33738"/>
        <dbReference type="ChEBI" id="CHEBI:57623"/>
        <dbReference type="ChEBI" id="CHEBI:128753"/>
        <dbReference type="EC" id="1.17.7.4"/>
    </reaction>
</comment>
<evidence type="ECO:0000256" key="1">
    <source>
        <dbReference type="ARBA" id="ARBA00022485"/>
    </source>
</evidence>
<feature type="binding site" evidence="5">
    <location>
        <position position="64"/>
    </location>
    <ligand>
        <name>dimethylallyl diphosphate</name>
        <dbReference type="ChEBI" id="CHEBI:57623"/>
    </ligand>
</feature>
<comment type="similarity">
    <text evidence="5">Belongs to the IspH family.</text>
</comment>
<feature type="binding site" evidence="5">
    <location>
        <position position="247"/>
    </location>
    <ligand>
        <name>(2E)-4-hydroxy-3-methylbut-2-enyl diphosphate</name>
        <dbReference type="ChEBI" id="CHEBI:128753"/>
    </ligand>
</feature>
<feature type="binding site" evidence="5">
    <location>
        <position position="290"/>
    </location>
    <ligand>
        <name>dimethylallyl diphosphate</name>
        <dbReference type="ChEBI" id="CHEBI:57623"/>
    </ligand>
</feature>
<evidence type="ECO:0000256" key="2">
    <source>
        <dbReference type="ARBA" id="ARBA00022723"/>
    </source>
</evidence>
<comment type="function">
    <text evidence="5">Catalyzes the conversion of 1-hydroxy-2-methyl-2-(E)-butenyl 4-diphosphate (HMBPP) into a mixture of isopentenyl diphosphate (IPP) and dimethylallyl diphosphate (DMAPP). Acts in the terminal step of the DOXP/MEP pathway for isoprenoid precursor biosynthesis.</text>
</comment>
<feature type="region of interest" description="Disordered" evidence="6">
    <location>
        <begin position="327"/>
        <end position="349"/>
    </location>
</feature>
<feature type="binding site" evidence="5">
    <location>
        <position position="147"/>
    </location>
    <ligand>
        <name>dimethylallyl diphosphate</name>
        <dbReference type="ChEBI" id="CHEBI:57623"/>
    </ligand>
</feature>
<feature type="binding site" evidence="5">
    <location>
        <position position="147"/>
    </location>
    <ligand>
        <name>isopentenyl diphosphate</name>
        <dbReference type="ChEBI" id="CHEBI:128769"/>
    </ligand>
</feature>
<feature type="binding site" evidence="5">
    <location>
        <position position="64"/>
    </location>
    <ligand>
        <name>isopentenyl diphosphate</name>
        <dbReference type="ChEBI" id="CHEBI:128769"/>
    </ligand>
</feature>
<keyword evidence="5" id="KW-0414">Isoprene biosynthesis</keyword>
<keyword evidence="5 7" id="KW-0560">Oxidoreductase</keyword>
<feature type="active site" description="Proton donor" evidence="5">
    <location>
        <position position="149"/>
    </location>
</feature>
<feature type="binding site" evidence="5">
    <location>
        <position position="218"/>
    </location>
    <ligand>
        <name>[4Fe-4S] cluster</name>
        <dbReference type="ChEBI" id="CHEBI:49883"/>
    </ligand>
</feature>
<dbReference type="PANTHER" id="PTHR30426">
    <property type="entry name" value="4-HYDROXY-3-METHYLBUT-2-ENYL DIPHOSPHATE REDUCTASE"/>
    <property type="match status" value="1"/>
</dbReference>
<dbReference type="UniPathway" id="UPA00059">
    <property type="reaction ID" value="UER00105"/>
</dbReference>
<dbReference type="AlphaFoldDB" id="A0A6I4IXW9"/>
<feature type="binding site" evidence="5">
    <location>
        <position position="97"/>
    </location>
    <ligand>
        <name>(2E)-4-hydroxy-3-methylbut-2-enyl diphosphate</name>
        <dbReference type="ChEBI" id="CHEBI:128753"/>
    </ligand>
</feature>
<evidence type="ECO:0000256" key="5">
    <source>
        <dbReference type="HAMAP-Rule" id="MF_00191"/>
    </source>
</evidence>
<dbReference type="Proteomes" id="UP000441389">
    <property type="component" value="Unassembled WGS sequence"/>
</dbReference>
<keyword evidence="2 5" id="KW-0479">Metal-binding</keyword>
<evidence type="ECO:0000256" key="6">
    <source>
        <dbReference type="SAM" id="MobiDB-lite"/>
    </source>
</evidence>
<comment type="cofactor">
    <cofactor evidence="5">
        <name>[4Fe-4S] cluster</name>
        <dbReference type="ChEBI" id="CHEBI:49883"/>
    </cofactor>
    <text evidence="5">Binds 1 [4Fe-4S] cluster per subunit.</text>
</comment>
<feature type="binding site" evidence="5">
    <location>
        <position position="147"/>
    </location>
    <ligand>
        <name>(2E)-4-hydroxy-3-methylbut-2-enyl diphosphate</name>
        <dbReference type="ChEBI" id="CHEBI:128753"/>
    </ligand>
</feature>
<gene>
    <name evidence="5 7" type="primary">ispH</name>
    <name evidence="7" type="ORF">GON01_03530</name>
</gene>
<dbReference type="Gene3D" id="3.40.1010.20">
    <property type="entry name" value="4-hydroxy-3-methylbut-2-enyl diphosphate reductase, catalytic domain"/>
    <property type="match status" value="2"/>
</dbReference>
<feature type="binding site" evidence="5">
    <location>
        <position position="248"/>
    </location>
    <ligand>
        <name>dimethylallyl diphosphate</name>
        <dbReference type="ChEBI" id="CHEBI:57623"/>
    </ligand>
</feature>
<dbReference type="PANTHER" id="PTHR30426:SF0">
    <property type="entry name" value="4-HYDROXY-3-METHYLBUT-2-ENYL DIPHOSPHATE REDUCTASE"/>
    <property type="match status" value="1"/>
</dbReference>
<proteinExistence type="inferred from homology"/>
<dbReference type="GO" id="GO:0051745">
    <property type="term" value="F:4-hydroxy-3-methylbut-2-enyl diphosphate reductase activity"/>
    <property type="evidence" value="ECO:0007669"/>
    <property type="project" value="UniProtKB-UniRule"/>
</dbReference>
<evidence type="ECO:0000256" key="4">
    <source>
        <dbReference type="ARBA" id="ARBA00023014"/>
    </source>
</evidence>
<dbReference type="RefSeq" id="WP_157026005.1">
    <property type="nucleotide sequence ID" value="NZ_WQMS01000005.1"/>
</dbReference>
<dbReference type="InterPro" id="IPR003451">
    <property type="entry name" value="LytB/IspH"/>
</dbReference>
<feature type="binding site" evidence="5">
    <location>
        <position position="248"/>
    </location>
    <ligand>
        <name>(2E)-4-hydroxy-3-methylbut-2-enyl diphosphate</name>
        <dbReference type="ChEBI" id="CHEBI:128753"/>
    </ligand>
</feature>
<dbReference type="EMBL" id="WQMS01000005">
    <property type="protein sequence ID" value="MVO77009.1"/>
    <property type="molecule type" value="Genomic_DNA"/>
</dbReference>
<dbReference type="GO" id="GO:0016114">
    <property type="term" value="P:terpenoid biosynthetic process"/>
    <property type="evidence" value="ECO:0007669"/>
    <property type="project" value="UniProtKB-UniRule"/>
</dbReference>
<dbReference type="GO" id="GO:0051539">
    <property type="term" value="F:4 iron, 4 sulfur cluster binding"/>
    <property type="evidence" value="ECO:0007669"/>
    <property type="project" value="UniProtKB-UniRule"/>
</dbReference>
<dbReference type="NCBIfam" id="TIGR00216">
    <property type="entry name" value="ispH_lytB"/>
    <property type="match status" value="1"/>
</dbReference>
<dbReference type="CDD" id="cd13944">
    <property type="entry name" value="lytB_ispH"/>
    <property type="match status" value="1"/>
</dbReference>
<comment type="catalytic activity">
    <reaction evidence="5">
        <text>isopentenyl diphosphate + 2 oxidized [2Fe-2S]-[ferredoxin] + H2O = (2E)-4-hydroxy-3-methylbut-2-enyl diphosphate + 2 reduced [2Fe-2S]-[ferredoxin] + 2 H(+)</text>
        <dbReference type="Rhea" id="RHEA:24488"/>
        <dbReference type="Rhea" id="RHEA-COMP:10000"/>
        <dbReference type="Rhea" id="RHEA-COMP:10001"/>
        <dbReference type="ChEBI" id="CHEBI:15377"/>
        <dbReference type="ChEBI" id="CHEBI:15378"/>
        <dbReference type="ChEBI" id="CHEBI:33737"/>
        <dbReference type="ChEBI" id="CHEBI:33738"/>
        <dbReference type="ChEBI" id="CHEBI:128753"/>
        <dbReference type="ChEBI" id="CHEBI:128769"/>
        <dbReference type="EC" id="1.17.7.4"/>
    </reaction>
</comment>
<feature type="binding site" evidence="5">
    <location>
        <position position="119"/>
    </location>
    <ligand>
        <name>[4Fe-4S] cluster</name>
        <dbReference type="ChEBI" id="CHEBI:49883"/>
    </ligand>
</feature>
<comment type="caution">
    <text evidence="7">The sequence shown here is derived from an EMBL/GenBank/DDBJ whole genome shotgun (WGS) entry which is preliminary data.</text>
</comment>
<feature type="binding site" evidence="5">
    <location>
        <position position="247"/>
    </location>
    <ligand>
        <name>dimethylallyl diphosphate</name>
        <dbReference type="ChEBI" id="CHEBI:57623"/>
    </ligand>
</feature>
<sequence>MSLFAFPAAGAARSSPDTAFLPELELLLASPRGFCAGVRRAIDAVEDALRSYGAPVYVRRPIVHNLAVVRSLEAEGAIFVEELDQVPSGSVVILSAHGVAPAVREEASARRLIVHDAVCPLVAKVHREVERHYADGRHVVLIGHDGHPEVEGTLGRLPAGAATLVRTLEEIDALTLPREHPVAYAVQTTFALSDAAEIVQRLAARFSDVAGPRTTDICYATSNRQTAAEIIAIQVEALIVIGESFSSNANRLAEVGRQFCKSVQLVAEPNAIDWDKIPAGGTIGVTAAASTPEESVNAVLEKLGTRYRLHIREIAVAEETQTFKPVEISRGRLPAPSAEARRPLRPPSE</sequence>
<dbReference type="GO" id="GO:0046872">
    <property type="term" value="F:metal ion binding"/>
    <property type="evidence" value="ECO:0007669"/>
    <property type="project" value="UniProtKB-KW"/>
</dbReference>
<keyword evidence="1 5" id="KW-0004">4Fe-4S</keyword>
<dbReference type="UniPathway" id="UPA00056">
    <property type="reaction ID" value="UER00097"/>
</dbReference>
<keyword evidence="4 5" id="KW-0411">Iron-sulfur</keyword>
<evidence type="ECO:0000256" key="3">
    <source>
        <dbReference type="ARBA" id="ARBA00023004"/>
    </source>
</evidence>
<accession>A0A6I4IXW9</accession>
<feature type="binding site" evidence="5">
    <location>
        <position position="97"/>
    </location>
    <ligand>
        <name>dimethylallyl diphosphate</name>
        <dbReference type="ChEBI" id="CHEBI:57623"/>
    </ligand>
</feature>
<name>A0A6I4IXW9_9SPHN</name>
<dbReference type="EC" id="1.17.7.4" evidence="5"/>
<feature type="binding site" evidence="5">
    <location>
        <position position="248"/>
    </location>
    <ligand>
        <name>isopentenyl diphosphate</name>
        <dbReference type="ChEBI" id="CHEBI:128769"/>
    </ligand>
</feature>
<dbReference type="Pfam" id="PF02401">
    <property type="entry name" value="LYTB"/>
    <property type="match status" value="1"/>
</dbReference>
<feature type="binding site" evidence="5">
    <location>
        <position position="188"/>
    </location>
    <ligand>
        <name>(2E)-4-hydroxy-3-methylbut-2-enyl diphosphate</name>
        <dbReference type="ChEBI" id="CHEBI:128753"/>
    </ligand>
</feature>
<evidence type="ECO:0000313" key="7">
    <source>
        <dbReference type="EMBL" id="MVO77009.1"/>
    </source>
</evidence>
<dbReference type="HAMAP" id="MF_00191">
    <property type="entry name" value="IspH"/>
    <property type="match status" value="1"/>
</dbReference>
<feature type="binding site" evidence="5">
    <location>
        <position position="246"/>
    </location>
    <ligand>
        <name>dimethylallyl diphosphate</name>
        <dbReference type="ChEBI" id="CHEBI:57623"/>
    </ligand>
</feature>
<dbReference type="Gene3D" id="3.40.50.11270">
    <property type="match status" value="1"/>
</dbReference>
<protein>
    <recommendedName>
        <fullName evidence="5">4-hydroxy-3-methylbut-2-enyl diphosphate reductase</fullName>
        <shortName evidence="5">HMBPP reductase</shortName>
        <ecNumber evidence="5">1.17.7.4</ecNumber>
    </recommendedName>
</protein>
<feature type="binding site" evidence="5">
    <location>
        <position position="246"/>
    </location>
    <ligand>
        <name>(2E)-4-hydroxy-3-methylbut-2-enyl diphosphate</name>
        <dbReference type="ChEBI" id="CHEBI:128753"/>
    </ligand>
</feature>
<evidence type="ECO:0000313" key="8">
    <source>
        <dbReference type="Proteomes" id="UP000441389"/>
    </source>
</evidence>
<feature type="binding site" evidence="5">
    <location>
        <position position="290"/>
    </location>
    <ligand>
        <name>isopentenyl diphosphate</name>
        <dbReference type="ChEBI" id="CHEBI:128769"/>
    </ligand>
</feature>
<dbReference type="GO" id="GO:0019288">
    <property type="term" value="P:isopentenyl diphosphate biosynthetic process, methylerythritol 4-phosphate pathway"/>
    <property type="evidence" value="ECO:0007669"/>
    <property type="project" value="UniProtKB-UniRule"/>
</dbReference>
<feature type="binding site" evidence="5">
    <location>
        <position position="290"/>
    </location>
    <ligand>
        <name>(2E)-4-hydroxy-3-methylbut-2-enyl diphosphate</name>
        <dbReference type="ChEBI" id="CHEBI:128753"/>
    </ligand>
</feature>
<comment type="pathway">
    <text evidence="5">Isoprenoid biosynthesis; isopentenyl diphosphate biosynthesis via DXP pathway; isopentenyl diphosphate from 1-deoxy-D-xylulose 5-phosphate: step 6/6.</text>
</comment>
<feature type="binding site" evidence="5">
    <location>
        <position position="246"/>
    </location>
    <ligand>
        <name>isopentenyl diphosphate</name>
        <dbReference type="ChEBI" id="CHEBI:128769"/>
    </ligand>
</feature>
<feature type="binding site" evidence="5">
    <location>
        <position position="35"/>
    </location>
    <ligand>
        <name>[4Fe-4S] cluster</name>
        <dbReference type="ChEBI" id="CHEBI:49883"/>
    </ligand>
</feature>